<sequence>MLQLPHLALALLVNSQLHPARVAEHPARRAPSAPQMAASFVPGETCTGEKVVVVGSTGYIGKAVVREAVRRGYPTVAITRSKARAAAEKKFEGATIVEADVCDPSSLAAVFEKGSVDVVVSCLASRSGSKKDSYAIDYQATLNCLEAARAAGARHFVLLSAFCVKSAERQDSYALQFQYAKKAMEEKLREQEDMTYTIVRPTAFFKSVSGQLEVVDGGAPFVYFDLGNGKSATCNPISEPDLAAALIDTIADESRRNAVWNLGGPDDGLSMQQQGDLVAEVLGKPPKTLGVPVVIFDVIVNFLQGAADLFKSEKLEEAAEFARIGRYYAIEDMLTTDPSERYGKTTLREHYERIAVEGQEYDPYTSVFGSKEAVESFKK</sequence>
<dbReference type="EMBL" id="JBGBPQ010000028">
    <property type="protein sequence ID" value="KAL1496589.1"/>
    <property type="molecule type" value="Genomic_DNA"/>
</dbReference>
<dbReference type="CDD" id="cd05243">
    <property type="entry name" value="SDR_a5"/>
    <property type="match status" value="1"/>
</dbReference>
<evidence type="ECO:0000313" key="14">
    <source>
        <dbReference type="EMBL" id="KAL1496589.1"/>
    </source>
</evidence>
<dbReference type="InterPro" id="IPR016040">
    <property type="entry name" value="NAD(P)-bd_dom"/>
</dbReference>
<dbReference type="Proteomes" id="UP001515480">
    <property type="component" value="Unassembled WGS sequence"/>
</dbReference>
<dbReference type="GO" id="GO:0009507">
    <property type="term" value="C:chloroplast"/>
    <property type="evidence" value="ECO:0007669"/>
    <property type="project" value="UniProtKB-SubCell"/>
</dbReference>
<dbReference type="PANTHER" id="PTHR47378">
    <property type="entry name" value="DIVINYL CHLOROPHYLLIDE A 8-VINYL-REDUCTASE, CHLOROPLASTIC"/>
    <property type="match status" value="1"/>
</dbReference>
<evidence type="ECO:0000256" key="4">
    <source>
        <dbReference type="ARBA" id="ARBA00022640"/>
    </source>
</evidence>
<keyword evidence="5" id="KW-0521">NADP</keyword>
<comment type="subcellular location">
    <subcellularLocation>
        <location evidence="1">Plastid</location>
        <location evidence="1">Chloroplast</location>
    </subcellularLocation>
</comment>
<evidence type="ECO:0000313" key="15">
    <source>
        <dbReference type="Proteomes" id="UP001515480"/>
    </source>
</evidence>
<gene>
    <name evidence="14" type="ORF">AB1Y20_014194</name>
</gene>
<evidence type="ECO:0000256" key="2">
    <source>
        <dbReference type="ARBA" id="ARBA00005173"/>
    </source>
</evidence>
<dbReference type="SUPFAM" id="SSF51735">
    <property type="entry name" value="NAD(P)-binding Rossmann-fold domains"/>
    <property type="match status" value="1"/>
</dbReference>
<comment type="pathway">
    <text evidence="2">Porphyrin-containing compound metabolism; chlorophyll biosynthesis.</text>
</comment>
<organism evidence="14 15">
    <name type="scientific">Prymnesium parvum</name>
    <name type="common">Toxic golden alga</name>
    <dbReference type="NCBI Taxonomy" id="97485"/>
    <lineage>
        <taxon>Eukaryota</taxon>
        <taxon>Haptista</taxon>
        <taxon>Haptophyta</taxon>
        <taxon>Prymnesiophyceae</taxon>
        <taxon>Prymnesiales</taxon>
        <taxon>Prymnesiaceae</taxon>
        <taxon>Prymnesium</taxon>
    </lineage>
</organism>
<dbReference type="GO" id="GO:0033728">
    <property type="term" value="F:3,8-divinyl protochlorophyllide a 8-vinyl-reductase (NADPH) activity"/>
    <property type="evidence" value="ECO:0007669"/>
    <property type="project" value="UniProtKB-EC"/>
</dbReference>
<reference evidence="14 15" key="1">
    <citation type="journal article" date="2024" name="Science">
        <title>Giant polyketide synthase enzymes in the biosynthesis of giant marine polyether toxins.</title>
        <authorList>
            <person name="Fallon T.R."/>
            <person name="Shende V.V."/>
            <person name="Wierzbicki I.H."/>
            <person name="Pendleton A.L."/>
            <person name="Watervoot N.F."/>
            <person name="Auber R.P."/>
            <person name="Gonzalez D.J."/>
            <person name="Wisecaver J.H."/>
            <person name="Moore B.S."/>
        </authorList>
    </citation>
    <scope>NUCLEOTIDE SEQUENCE [LARGE SCALE GENOMIC DNA]</scope>
    <source>
        <strain evidence="14 15">12B1</strain>
    </source>
</reference>
<name>A0AB34IFG6_PRYPA</name>
<dbReference type="Pfam" id="PF13460">
    <property type="entry name" value="NAD_binding_10"/>
    <property type="match status" value="1"/>
</dbReference>
<evidence type="ECO:0000256" key="7">
    <source>
        <dbReference type="ARBA" id="ARBA00023002"/>
    </source>
</evidence>
<dbReference type="InterPro" id="IPR036291">
    <property type="entry name" value="NAD(P)-bd_dom_sf"/>
</dbReference>
<proteinExistence type="predicted"/>
<keyword evidence="8" id="KW-0149">Chlorophyll biosynthesis</keyword>
<feature type="domain" description="NAD(P)-binding" evidence="13">
    <location>
        <begin position="55"/>
        <end position="252"/>
    </location>
</feature>
<evidence type="ECO:0000256" key="1">
    <source>
        <dbReference type="ARBA" id="ARBA00004229"/>
    </source>
</evidence>
<keyword evidence="7" id="KW-0560">Oxidoreductase</keyword>
<evidence type="ECO:0000256" key="3">
    <source>
        <dbReference type="ARBA" id="ARBA00022528"/>
    </source>
</evidence>
<dbReference type="Gene3D" id="3.40.50.720">
    <property type="entry name" value="NAD(P)-binding Rossmann-like Domain"/>
    <property type="match status" value="1"/>
</dbReference>
<keyword evidence="3" id="KW-0150">Chloroplast</keyword>
<evidence type="ECO:0000256" key="10">
    <source>
        <dbReference type="ARBA" id="ARBA00024089"/>
    </source>
</evidence>
<evidence type="ECO:0000256" key="6">
    <source>
        <dbReference type="ARBA" id="ARBA00022946"/>
    </source>
</evidence>
<evidence type="ECO:0000256" key="12">
    <source>
        <dbReference type="SAM" id="SignalP"/>
    </source>
</evidence>
<keyword evidence="15" id="KW-1185">Reference proteome</keyword>
<protein>
    <recommendedName>
        <fullName evidence="10">Divinyl chlorophyllide a 8-vinyl-reductase, chloroplastic</fullName>
        <ecNumber evidence="9">1.3.1.75</ecNumber>
    </recommendedName>
</protein>
<comment type="catalytic activity">
    <reaction evidence="11">
        <text>protochlorophyllide a + NADP(+) = 3,8-divinyl protochlorophyllide a + NADPH + H(+)</text>
        <dbReference type="Rhea" id="RHEA:48884"/>
        <dbReference type="ChEBI" id="CHEBI:15378"/>
        <dbReference type="ChEBI" id="CHEBI:57783"/>
        <dbReference type="ChEBI" id="CHEBI:58349"/>
        <dbReference type="ChEBI" id="CHEBI:58632"/>
        <dbReference type="ChEBI" id="CHEBI:83350"/>
        <dbReference type="EC" id="1.3.1.75"/>
    </reaction>
</comment>
<evidence type="ECO:0000256" key="11">
    <source>
        <dbReference type="ARBA" id="ARBA00049498"/>
    </source>
</evidence>
<evidence type="ECO:0000256" key="5">
    <source>
        <dbReference type="ARBA" id="ARBA00022857"/>
    </source>
</evidence>
<evidence type="ECO:0000259" key="13">
    <source>
        <dbReference type="Pfam" id="PF13460"/>
    </source>
</evidence>
<evidence type="ECO:0000256" key="9">
    <source>
        <dbReference type="ARBA" id="ARBA00024059"/>
    </source>
</evidence>
<feature type="chain" id="PRO_5044220096" description="Divinyl chlorophyllide a 8-vinyl-reductase, chloroplastic" evidence="12">
    <location>
        <begin position="23"/>
        <end position="379"/>
    </location>
</feature>
<feature type="signal peptide" evidence="12">
    <location>
        <begin position="1"/>
        <end position="22"/>
    </location>
</feature>
<keyword evidence="6" id="KW-0809">Transit peptide</keyword>
<evidence type="ECO:0000256" key="8">
    <source>
        <dbReference type="ARBA" id="ARBA00023171"/>
    </source>
</evidence>
<dbReference type="InterPro" id="IPR044201">
    <property type="entry name" value="DVR-like"/>
</dbReference>
<dbReference type="EC" id="1.3.1.75" evidence="9"/>
<keyword evidence="4" id="KW-0934">Plastid</keyword>
<accession>A0AB34IFG6</accession>
<dbReference type="PANTHER" id="PTHR47378:SF1">
    <property type="entry name" value="DIVINYL CHLOROPHYLLIDE A 8-VINYL-REDUCTASE, CHLOROPLASTIC"/>
    <property type="match status" value="1"/>
</dbReference>
<keyword evidence="12" id="KW-0732">Signal</keyword>
<dbReference type="AlphaFoldDB" id="A0AB34IFG6"/>
<comment type="caution">
    <text evidence="14">The sequence shown here is derived from an EMBL/GenBank/DDBJ whole genome shotgun (WGS) entry which is preliminary data.</text>
</comment>
<dbReference type="GO" id="GO:0015995">
    <property type="term" value="P:chlorophyll biosynthetic process"/>
    <property type="evidence" value="ECO:0007669"/>
    <property type="project" value="UniProtKB-KW"/>
</dbReference>